<keyword evidence="3" id="KW-0227">DNA damage</keyword>
<keyword evidence="8" id="KW-1185">Reference proteome</keyword>
<gene>
    <name evidence="7" type="ORF">GPA25_12415</name>
</gene>
<dbReference type="SUPFAM" id="SSF48150">
    <property type="entry name" value="DNA-glycosylase"/>
    <property type="match status" value="1"/>
</dbReference>
<comment type="caution">
    <text evidence="7">The sequence shown here is derived from an EMBL/GenBank/DDBJ whole genome shotgun (WGS) entry which is preliminary data.</text>
</comment>
<dbReference type="InterPro" id="IPR010316">
    <property type="entry name" value="AlkA_N"/>
</dbReference>
<evidence type="ECO:0000313" key="8">
    <source>
        <dbReference type="Proteomes" id="UP000648984"/>
    </source>
</evidence>
<keyword evidence="4" id="KW-0234">DNA repair</keyword>
<evidence type="ECO:0000256" key="1">
    <source>
        <dbReference type="ARBA" id="ARBA00000086"/>
    </source>
</evidence>
<dbReference type="EMBL" id="WTVQ01000019">
    <property type="protein sequence ID" value="NMG75562.1"/>
    <property type="molecule type" value="Genomic_DNA"/>
</dbReference>
<feature type="domain" description="DNA-3-methyladenine glycosylase AlkA N-terminal" evidence="6">
    <location>
        <begin position="22"/>
        <end position="138"/>
    </location>
</feature>
<evidence type="ECO:0000259" key="6">
    <source>
        <dbReference type="SMART" id="SM01009"/>
    </source>
</evidence>
<evidence type="ECO:0000313" key="7">
    <source>
        <dbReference type="EMBL" id="NMG75562.1"/>
    </source>
</evidence>
<dbReference type="SMART" id="SM01009">
    <property type="entry name" value="AlkA_N"/>
    <property type="match status" value="1"/>
</dbReference>
<dbReference type="SMART" id="SM00478">
    <property type="entry name" value="ENDO3c"/>
    <property type="match status" value="1"/>
</dbReference>
<accession>A0ABX1QAZ7</accession>
<dbReference type="Pfam" id="PF06029">
    <property type="entry name" value="AlkA_N"/>
    <property type="match status" value="1"/>
</dbReference>
<evidence type="ECO:0000259" key="5">
    <source>
        <dbReference type="SMART" id="SM00478"/>
    </source>
</evidence>
<feature type="domain" description="HhH-GPD" evidence="5">
    <location>
        <begin position="148"/>
        <end position="310"/>
    </location>
</feature>
<name>A0ABX1QAZ7_9RHOO</name>
<dbReference type="InterPro" id="IPR003265">
    <property type="entry name" value="HhH-GPD_domain"/>
</dbReference>
<sequence>MSDASGAGRGPSSGRRARIACAIELPPDFRVEDILAFHRRDTQMLAERVEAATLHKGLAWQGLPACLTIRFAARRAEAELAIDGAAGADATGALRRMVAHMLGLTQPVEVFEQAYHAHPQLGPLIARHPGLRVPQSATPFEALSWAVTGQQISIKAALSLRRKFIQAAGLQHSGGLWCYPDAERVAALSDAALRAAGFSQGKTQTLIALSGRIAQGELPLDDWRAALPVDDMRERLLAIRGIGPWTVSYALLRGFAWLDGSLHGDVAVRRNLQALLGADEKLGEDATRQWLAPFSPWRALVAAHLWRLGA</sequence>
<dbReference type="InterPro" id="IPR037046">
    <property type="entry name" value="AlkA_N_sf"/>
</dbReference>
<dbReference type="CDD" id="cd00056">
    <property type="entry name" value="ENDO3c"/>
    <property type="match status" value="1"/>
</dbReference>
<organism evidence="7 8">
    <name type="scientific">Aromatoleum diolicum</name>
    <dbReference type="NCBI Taxonomy" id="75796"/>
    <lineage>
        <taxon>Bacteria</taxon>
        <taxon>Pseudomonadati</taxon>
        <taxon>Pseudomonadota</taxon>
        <taxon>Betaproteobacteria</taxon>
        <taxon>Rhodocyclales</taxon>
        <taxon>Rhodocyclaceae</taxon>
        <taxon>Aromatoleum</taxon>
    </lineage>
</organism>
<dbReference type="Gene3D" id="1.10.340.30">
    <property type="entry name" value="Hypothetical protein, domain 2"/>
    <property type="match status" value="1"/>
</dbReference>
<dbReference type="Gene3D" id="3.30.310.20">
    <property type="entry name" value="DNA-3-methyladenine glycosylase AlkA, N-terminal domain"/>
    <property type="match status" value="1"/>
</dbReference>
<dbReference type="PANTHER" id="PTHR43003">
    <property type="entry name" value="DNA-3-METHYLADENINE GLYCOSYLASE"/>
    <property type="match status" value="1"/>
</dbReference>
<evidence type="ECO:0000256" key="4">
    <source>
        <dbReference type="ARBA" id="ARBA00023204"/>
    </source>
</evidence>
<dbReference type="EC" id="3.2.2.21" evidence="2"/>
<protein>
    <recommendedName>
        <fullName evidence="2">DNA-3-methyladenine glycosylase II</fullName>
        <ecNumber evidence="2">3.2.2.21</ecNumber>
    </recommendedName>
</protein>
<dbReference type="Proteomes" id="UP000648984">
    <property type="component" value="Unassembled WGS sequence"/>
</dbReference>
<dbReference type="InterPro" id="IPR011257">
    <property type="entry name" value="DNA_glycosylase"/>
</dbReference>
<dbReference type="PANTHER" id="PTHR43003:SF13">
    <property type="entry name" value="DNA-3-METHYLADENINE GLYCOSYLASE 2"/>
    <property type="match status" value="1"/>
</dbReference>
<reference evidence="7 8" key="1">
    <citation type="submission" date="2019-12" db="EMBL/GenBank/DDBJ databases">
        <title>Comparative genomics gives insights into the taxonomy of the Azoarcus-Aromatoleum group and reveals separate origins of nif in the plant-associated Azoarcus and non-plant-associated Aromatoleum sub-groups.</title>
        <authorList>
            <person name="Lafos M."/>
            <person name="Maluk M."/>
            <person name="Batista M."/>
            <person name="Junghare M."/>
            <person name="Carmona M."/>
            <person name="Faoro H."/>
            <person name="Cruz L.M."/>
            <person name="Battistoni F."/>
            <person name="De Souza E."/>
            <person name="Pedrosa F."/>
            <person name="Chen W.-M."/>
            <person name="Poole P.S."/>
            <person name="Dixon R.A."/>
            <person name="James E.K."/>
        </authorList>
    </citation>
    <scope>NUCLEOTIDE SEQUENCE [LARGE SCALE GENOMIC DNA]</scope>
    <source>
        <strain evidence="7 8">22Lin</strain>
    </source>
</reference>
<evidence type="ECO:0000256" key="2">
    <source>
        <dbReference type="ARBA" id="ARBA00012000"/>
    </source>
</evidence>
<proteinExistence type="predicted"/>
<evidence type="ECO:0000256" key="3">
    <source>
        <dbReference type="ARBA" id="ARBA00022763"/>
    </source>
</evidence>
<dbReference type="Pfam" id="PF00730">
    <property type="entry name" value="HhH-GPD"/>
    <property type="match status" value="1"/>
</dbReference>
<dbReference type="InterPro" id="IPR051912">
    <property type="entry name" value="Alkylbase_DNA_Glycosylase/TA"/>
</dbReference>
<comment type="catalytic activity">
    <reaction evidence="1">
        <text>Hydrolysis of alkylated DNA, releasing 3-methyladenine, 3-methylguanine, 7-methylguanine and 7-methyladenine.</text>
        <dbReference type="EC" id="3.2.2.21"/>
    </reaction>
</comment>